<dbReference type="Pfam" id="PF00069">
    <property type="entry name" value="Pkinase"/>
    <property type="match status" value="1"/>
</dbReference>
<dbReference type="Gene3D" id="1.10.510.10">
    <property type="entry name" value="Transferase(Phosphotransferase) domain 1"/>
    <property type="match status" value="1"/>
</dbReference>
<gene>
    <name evidence="8" type="primary">wee1</name>
    <name evidence="8" type="ORF">LSUE1_G007402</name>
</gene>
<feature type="region of interest" description="Disordered" evidence="6">
    <location>
        <begin position="190"/>
        <end position="210"/>
    </location>
</feature>
<feature type="compositionally biased region" description="Low complexity" evidence="6">
    <location>
        <begin position="137"/>
        <end position="160"/>
    </location>
</feature>
<dbReference type="GO" id="GO:0110031">
    <property type="term" value="P:negative regulation of G2/MI transition of meiotic cell cycle"/>
    <property type="evidence" value="ECO:0007669"/>
    <property type="project" value="TreeGrafter"/>
</dbReference>
<evidence type="ECO:0000313" key="8">
    <source>
        <dbReference type="EMBL" id="TVY81527.1"/>
    </source>
</evidence>
<dbReference type="InterPro" id="IPR011009">
    <property type="entry name" value="Kinase-like_dom_sf"/>
</dbReference>
<reference evidence="8 9" key="1">
    <citation type="submission" date="2018-05" db="EMBL/GenBank/DDBJ databases">
        <title>Genome sequencing and assembly of the regulated plant pathogen Lachnellula willkommii and related sister species for the development of diagnostic species identification markers.</title>
        <authorList>
            <person name="Giroux E."/>
            <person name="Bilodeau G."/>
        </authorList>
    </citation>
    <scope>NUCLEOTIDE SEQUENCE [LARGE SCALE GENOMIC DNA]</scope>
    <source>
        <strain evidence="8 9">CBS 268.59</strain>
    </source>
</reference>
<dbReference type="FunFam" id="1.10.510.10:FF:000536">
    <property type="entry name" value="Cyclin-dependent kinase WEE1"/>
    <property type="match status" value="1"/>
</dbReference>
<dbReference type="PROSITE" id="PS50011">
    <property type="entry name" value="PROTEIN_KINASE_DOM"/>
    <property type="match status" value="1"/>
</dbReference>
<evidence type="ECO:0000256" key="4">
    <source>
        <dbReference type="ARBA" id="ARBA00022840"/>
    </source>
</evidence>
<dbReference type="OrthoDB" id="5337378at2759"/>
<feature type="compositionally biased region" description="Pro residues" evidence="6">
    <location>
        <begin position="87"/>
        <end position="99"/>
    </location>
</feature>
<feature type="domain" description="Protein kinase" evidence="7">
    <location>
        <begin position="895"/>
        <end position="1257"/>
    </location>
</feature>
<feature type="compositionally biased region" description="Polar residues" evidence="6">
    <location>
        <begin position="682"/>
        <end position="701"/>
    </location>
</feature>
<comment type="caution">
    <text evidence="8">The sequence shown here is derived from an EMBL/GenBank/DDBJ whole genome shotgun (WGS) entry which is preliminary data.</text>
</comment>
<name>A0A8T9CAP0_9HELO</name>
<evidence type="ECO:0000256" key="6">
    <source>
        <dbReference type="SAM" id="MobiDB-lite"/>
    </source>
</evidence>
<feature type="region of interest" description="Disordered" evidence="6">
    <location>
        <begin position="273"/>
        <end position="494"/>
    </location>
</feature>
<feature type="region of interest" description="Disordered" evidence="6">
    <location>
        <begin position="1157"/>
        <end position="1207"/>
    </location>
</feature>
<dbReference type="InterPro" id="IPR008271">
    <property type="entry name" value="Ser/Thr_kinase_AS"/>
</dbReference>
<keyword evidence="9" id="KW-1185">Reference proteome</keyword>
<dbReference type="GO" id="GO:0005634">
    <property type="term" value="C:nucleus"/>
    <property type="evidence" value="ECO:0007669"/>
    <property type="project" value="TreeGrafter"/>
</dbReference>
<dbReference type="PANTHER" id="PTHR11042">
    <property type="entry name" value="EUKARYOTIC TRANSLATION INITIATION FACTOR 2-ALPHA KINASE EIF2-ALPHA KINASE -RELATED"/>
    <property type="match status" value="1"/>
</dbReference>
<feature type="compositionally biased region" description="Low complexity" evidence="6">
    <location>
        <begin position="119"/>
        <end position="128"/>
    </location>
</feature>
<feature type="region of interest" description="Disordered" evidence="6">
    <location>
        <begin position="642"/>
        <end position="749"/>
    </location>
</feature>
<organism evidence="8 9">
    <name type="scientific">Lachnellula suecica</name>
    <dbReference type="NCBI Taxonomy" id="602035"/>
    <lineage>
        <taxon>Eukaryota</taxon>
        <taxon>Fungi</taxon>
        <taxon>Dikarya</taxon>
        <taxon>Ascomycota</taxon>
        <taxon>Pezizomycotina</taxon>
        <taxon>Leotiomycetes</taxon>
        <taxon>Helotiales</taxon>
        <taxon>Lachnaceae</taxon>
        <taxon>Lachnellula</taxon>
    </lineage>
</organism>
<dbReference type="GO" id="GO:0004713">
    <property type="term" value="F:protein tyrosine kinase activity"/>
    <property type="evidence" value="ECO:0007669"/>
    <property type="project" value="TreeGrafter"/>
</dbReference>
<dbReference type="SMART" id="SM00220">
    <property type="entry name" value="S_TKc"/>
    <property type="match status" value="1"/>
</dbReference>
<evidence type="ECO:0000256" key="1">
    <source>
        <dbReference type="ARBA" id="ARBA00022679"/>
    </source>
</evidence>
<dbReference type="GO" id="GO:0005737">
    <property type="term" value="C:cytoplasm"/>
    <property type="evidence" value="ECO:0007669"/>
    <property type="project" value="TreeGrafter"/>
</dbReference>
<protein>
    <submittedName>
        <fullName evidence="8">Mitosis inhibitor protein kinase wee1</fullName>
    </submittedName>
</protein>
<dbReference type="InterPro" id="IPR050339">
    <property type="entry name" value="CC_SR_Kinase"/>
</dbReference>
<evidence type="ECO:0000259" key="7">
    <source>
        <dbReference type="PROSITE" id="PS50011"/>
    </source>
</evidence>
<dbReference type="Proteomes" id="UP000469558">
    <property type="component" value="Unassembled WGS sequence"/>
</dbReference>
<accession>A0A8T9CAP0</accession>
<feature type="compositionally biased region" description="Polar residues" evidence="6">
    <location>
        <begin position="715"/>
        <end position="724"/>
    </location>
</feature>
<feature type="compositionally biased region" description="Polar residues" evidence="6">
    <location>
        <begin position="330"/>
        <end position="340"/>
    </location>
</feature>
<feature type="compositionally biased region" description="Polar residues" evidence="6">
    <location>
        <begin position="196"/>
        <end position="209"/>
    </location>
</feature>
<dbReference type="PANTHER" id="PTHR11042:SF196">
    <property type="entry name" value="MITOSIS INHIBITOR PROTEIN KINASE SWE1"/>
    <property type="match status" value="1"/>
</dbReference>
<evidence type="ECO:0000256" key="3">
    <source>
        <dbReference type="ARBA" id="ARBA00022777"/>
    </source>
</evidence>
<evidence type="ECO:0000256" key="2">
    <source>
        <dbReference type="ARBA" id="ARBA00022741"/>
    </source>
</evidence>
<feature type="compositionally biased region" description="Polar residues" evidence="6">
    <location>
        <begin position="438"/>
        <end position="458"/>
    </location>
</feature>
<feature type="region of interest" description="Disordered" evidence="6">
    <location>
        <begin position="817"/>
        <end position="860"/>
    </location>
</feature>
<dbReference type="Gene3D" id="3.30.200.20">
    <property type="entry name" value="Phosphorylase Kinase, domain 1"/>
    <property type="match status" value="1"/>
</dbReference>
<dbReference type="InterPro" id="IPR000719">
    <property type="entry name" value="Prot_kinase_dom"/>
</dbReference>
<keyword evidence="3" id="KW-0418">Kinase</keyword>
<keyword evidence="1" id="KW-0808">Transferase</keyword>
<evidence type="ECO:0000256" key="5">
    <source>
        <dbReference type="ARBA" id="ARBA00037982"/>
    </source>
</evidence>
<feature type="compositionally biased region" description="Low complexity" evidence="6">
    <location>
        <begin position="279"/>
        <end position="288"/>
    </location>
</feature>
<feature type="region of interest" description="Disordered" evidence="6">
    <location>
        <begin position="35"/>
        <end position="168"/>
    </location>
</feature>
<dbReference type="FunFam" id="3.30.200.20:FF:000611">
    <property type="entry name" value="Protein kinase, putative"/>
    <property type="match status" value="1"/>
</dbReference>
<keyword evidence="2" id="KW-0547">Nucleotide-binding</keyword>
<dbReference type="EMBL" id="QGMK01000464">
    <property type="protein sequence ID" value="TVY81527.1"/>
    <property type="molecule type" value="Genomic_DNA"/>
</dbReference>
<keyword evidence="4" id="KW-0067">ATP-binding</keyword>
<feature type="compositionally biased region" description="Low complexity" evidence="6">
    <location>
        <begin position="465"/>
        <end position="477"/>
    </location>
</feature>
<feature type="compositionally biased region" description="Low complexity" evidence="6">
    <location>
        <begin position="395"/>
        <end position="406"/>
    </location>
</feature>
<feature type="compositionally biased region" description="Polar residues" evidence="6">
    <location>
        <begin position="842"/>
        <end position="852"/>
    </location>
</feature>
<comment type="similarity">
    <text evidence="5">Belongs to the protein kinase superfamily. Ser/Thr protein kinase family. GCN2 subfamily.</text>
</comment>
<proteinExistence type="inferred from homology"/>
<dbReference type="GO" id="GO:0005524">
    <property type="term" value="F:ATP binding"/>
    <property type="evidence" value="ECO:0007669"/>
    <property type="project" value="UniProtKB-KW"/>
</dbReference>
<dbReference type="PROSITE" id="PS00108">
    <property type="entry name" value="PROTEIN_KINASE_ST"/>
    <property type="match status" value="1"/>
</dbReference>
<feature type="compositionally biased region" description="Acidic residues" evidence="6">
    <location>
        <begin position="1157"/>
        <end position="1174"/>
    </location>
</feature>
<evidence type="ECO:0000313" key="9">
    <source>
        <dbReference type="Proteomes" id="UP000469558"/>
    </source>
</evidence>
<feature type="compositionally biased region" description="Low complexity" evidence="6">
    <location>
        <begin position="312"/>
        <end position="329"/>
    </location>
</feature>
<dbReference type="SUPFAM" id="SSF56112">
    <property type="entry name" value="Protein kinase-like (PK-like)"/>
    <property type="match status" value="1"/>
</dbReference>
<sequence length="1288" mass="139539">MSYSNSGGGTLTLPSPTHVHHVDVTITSAVRSLRRSLSRSPSKFNLVKKSPSSSPQSPLSPSPLSPPKRAVSHPTIFTGVTSANNPPHTPSPLAVPFPPSAKLALRSSGRSKTAPPRPASRTRTSPRSPMKRVLSHASDAGNAPPSSSAGSASGQENSASTSPVERKSFERSARMPFNLDITAPVNHALSRLGDGSSDTPLGASTSSPLKRSDAIMNLDQASLGSPVAKRRSLHGSASFGHDFNVFDHGPASSPQFDIHDDSNHEYELSATSLSTENGSSFTSMPRRSSSLRKSTLQQRHGEKTSWGRRHAAQVLAAQQQLQMQTNANASSETSPSTLASQPREKTSWGKRHAAQMLAAQEQIQEDEADYSDVSPPTPAVHPREKKTSWGRRHAAQVLAAQQQLQANGSSEISPPTPVKNRPRLSLDQFMPPMPRDSPFSSQNSLPNPSMHMVNQQPMHQPHPLSRTMTTSSSSSSMVDESPTHVPVHFGDQPRPKLDFSKSLPAGSLRPYSLVQQSREDENGSFSTPQNYKSVKPLPAAFMSTGLISKVNRHPEEQPVARGAKGNVPDTPCKKQANIFATYPQPVPGSAIAKARHIRHSFGTPSTPFNPHGAQAGQSAFGKGAGVFGSAFGRHGLTRRGSFLSIDGDDNGGSPDAKGDSQSSDFDLPPTPTKQALAPGSAWHQSNGSPSNHRSIAASTSAVGHGLTKKLPRVSSKLNLSTGPSEQDAEDSDASMDMNDSPTTANARFGSKAFMSMPSFSKSRSYRSPILHSPTPMMARSHTIACLSPSKKQSFAKHSIVAPATPLERIDFSQRLSPRTPLDSMLPPDPSGLSISNHRDNQTMKSGLSSSTFMPPPETPTTGREYFPLVADRRLSMTPISNFTGIEIDQSLSSRFEKVELIGTGEFSQVYRVTQTAPPVSATHSFYFGACGSPLEHRSATPIPERVFAVKKSRQPYQGTRDRQRKLQEVSVLKALGQSDHVVHLMDSWEAKNYLYIQTEFCEEGSMDLFLSQVGRKGRLDDFRIWKIMLELSQGLQHIHDSGFIHLDLKPANILITFEGVLKIGDFGMAASWPAQPGIEGEGDREYIGPEILLGQYDKPADVFALGLIMLEIAANVQLPDNGPTWQRLRSGDMSDIPSLTFSNASSILRDAEGIPIEESDTTMESFGSDDEIETDFGSPTLTSRKRNVGGSSKSLSHDPGNLFGSGRRGELHQAPAFMKDMYHDHALDRIVRWMIFPAPENRPTVHQILQSDGLRWVESRRRAGATVFEGNWGPADDVLADDAEMMDV</sequence>